<dbReference type="AlphaFoldDB" id="A0A0F8ZB74"/>
<organism evidence="1">
    <name type="scientific">marine sediment metagenome</name>
    <dbReference type="NCBI Taxonomy" id="412755"/>
    <lineage>
        <taxon>unclassified sequences</taxon>
        <taxon>metagenomes</taxon>
        <taxon>ecological metagenomes</taxon>
    </lineage>
</organism>
<accession>A0A0F8ZB74</accession>
<protein>
    <submittedName>
        <fullName evidence="1">Uncharacterized protein</fullName>
    </submittedName>
</protein>
<reference evidence="1" key="1">
    <citation type="journal article" date="2015" name="Nature">
        <title>Complex archaea that bridge the gap between prokaryotes and eukaryotes.</title>
        <authorList>
            <person name="Spang A."/>
            <person name="Saw J.H."/>
            <person name="Jorgensen S.L."/>
            <person name="Zaremba-Niedzwiedzka K."/>
            <person name="Martijn J."/>
            <person name="Lind A.E."/>
            <person name="van Eijk R."/>
            <person name="Schleper C."/>
            <person name="Guy L."/>
            <person name="Ettema T.J."/>
        </authorList>
    </citation>
    <scope>NUCLEOTIDE SEQUENCE</scope>
</reference>
<proteinExistence type="predicted"/>
<sequence length="82" mass="8886">MMTEPVSVPVMMALMRASMMTKATTPMTVVTSPLILIILTVLVGVDSPPKYKIAKDAVVVNPYRRSTASATAESCRSRRDPC</sequence>
<feature type="non-terminal residue" evidence="1">
    <location>
        <position position="82"/>
    </location>
</feature>
<evidence type="ECO:0000313" key="1">
    <source>
        <dbReference type="EMBL" id="KKK83190.1"/>
    </source>
</evidence>
<gene>
    <name evidence="1" type="ORF">LCGC14_2795880</name>
</gene>
<name>A0A0F8ZB74_9ZZZZ</name>
<dbReference type="EMBL" id="LAZR01052338">
    <property type="protein sequence ID" value="KKK83190.1"/>
    <property type="molecule type" value="Genomic_DNA"/>
</dbReference>
<comment type="caution">
    <text evidence="1">The sequence shown here is derived from an EMBL/GenBank/DDBJ whole genome shotgun (WGS) entry which is preliminary data.</text>
</comment>